<evidence type="ECO:0000256" key="4">
    <source>
        <dbReference type="ARBA" id="ARBA00022490"/>
    </source>
</evidence>
<comment type="caution">
    <text evidence="12">The sequence shown here is derived from an EMBL/GenBank/DDBJ whole genome shotgun (WGS) entry which is preliminary data.</text>
</comment>
<evidence type="ECO:0000313" key="12">
    <source>
        <dbReference type="EMBL" id="KAL3229625.1"/>
    </source>
</evidence>
<evidence type="ECO:0000256" key="2">
    <source>
        <dbReference type="ARBA" id="ARBA00008916"/>
    </source>
</evidence>
<protein>
    <recommendedName>
        <fullName evidence="3 11">Monopolar spindle protein 2</fullName>
    </recommendedName>
</protein>
<comment type="subcellular location">
    <subcellularLocation>
        <location evidence="11">Cytoplasm</location>
        <location evidence="11">Cytoskeleton</location>
        <location evidence="11">Microtubule organizing center</location>
        <location evidence="11">Spindle pole body</location>
    </subcellularLocation>
    <subcellularLocation>
        <location evidence="11">Nucleus membrane</location>
        <topology evidence="11">Single-pass membrane protein</topology>
    </subcellularLocation>
</comment>
<dbReference type="InterPro" id="IPR031433">
    <property type="entry name" value="Mps2"/>
</dbReference>
<evidence type="ECO:0000256" key="11">
    <source>
        <dbReference type="RuleBase" id="RU362141"/>
    </source>
</evidence>
<evidence type="ECO:0000256" key="9">
    <source>
        <dbReference type="ARBA" id="ARBA00023212"/>
    </source>
</evidence>
<dbReference type="Pfam" id="PF17060">
    <property type="entry name" value="MPS2"/>
    <property type="match status" value="1"/>
</dbReference>
<keyword evidence="4 11" id="KW-0963">Cytoplasm</keyword>
<dbReference type="Proteomes" id="UP001623330">
    <property type="component" value="Unassembled WGS sequence"/>
</dbReference>
<dbReference type="EMBL" id="JBEVYD010000011">
    <property type="protein sequence ID" value="KAL3229625.1"/>
    <property type="molecule type" value="Genomic_DNA"/>
</dbReference>
<evidence type="ECO:0000256" key="7">
    <source>
        <dbReference type="ARBA" id="ARBA00023054"/>
    </source>
</evidence>
<organism evidence="12 13">
    <name type="scientific">Nakaseomyces bracarensis</name>
    <dbReference type="NCBI Taxonomy" id="273131"/>
    <lineage>
        <taxon>Eukaryota</taxon>
        <taxon>Fungi</taxon>
        <taxon>Dikarya</taxon>
        <taxon>Ascomycota</taxon>
        <taxon>Saccharomycotina</taxon>
        <taxon>Saccharomycetes</taxon>
        <taxon>Saccharomycetales</taxon>
        <taxon>Saccharomycetaceae</taxon>
        <taxon>Nakaseomyces</taxon>
    </lineage>
</organism>
<keyword evidence="5" id="KW-0812">Transmembrane</keyword>
<feature type="coiled-coil region" evidence="11">
    <location>
        <begin position="189"/>
        <end position="278"/>
    </location>
</feature>
<name>A0ABR4NNT1_9SACH</name>
<sequence>MSLSTDVDVPALLFERVWRELGSDAVTYNAGSVSSGSGSEPFIYARDMVKFITRCEGVIRDLSVGFPVFNGKLRFPMLGQIYMDVLDSFAKETPYYKVYKKAFSEMFTRLVGKGFDEVIGSVFEGVDGFPKEFIDQLQLQVKPMPASTTKEKEREQSRLWERESPARVHLFQNTVKSPADSPHRMDRKYKSLELQVQTMKKEVDDKDQLIKEREQMVAQLNTSLQIYKEKYQTLSQEYERSLQRKPKPQIHVKQDAFIQELKLKLQEQNKMIRELRDIISNKPLSTTILSSQKKSDTNASTSSGIITKFALVMATLWLVWFIRFPILSPNEEVDGLALSWWERNNFISRLVWAFKDTISSTSPPTHAESDAYNRVFNM</sequence>
<keyword evidence="6" id="KW-1133">Transmembrane helix</keyword>
<keyword evidence="9 11" id="KW-0206">Cytoskeleton</keyword>
<comment type="function">
    <text evidence="1 11">Component of the spindle pole body (SPB) required for insertion of the nascent SPB into the nuclear envelope and for the proper execution of spindle pole body (SPB) duplication.</text>
</comment>
<evidence type="ECO:0000313" key="13">
    <source>
        <dbReference type="Proteomes" id="UP001623330"/>
    </source>
</evidence>
<proteinExistence type="inferred from homology"/>
<gene>
    <name evidence="11" type="primary">MPS2</name>
    <name evidence="12" type="ORF">RNJ44_01761</name>
</gene>
<keyword evidence="10 11" id="KW-0539">Nucleus</keyword>
<evidence type="ECO:0000256" key="10">
    <source>
        <dbReference type="ARBA" id="ARBA00023242"/>
    </source>
</evidence>
<keyword evidence="13" id="KW-1185">Reference proteome</keyword>
<evidence type="ECO:0000256" key="1">
    <source>
        <dbReference type="ARBA" id="ARBA00003044"/>
    </source>
</evidence>
<evidence type="ECO:0000256" key="8">
    <source>
        <dbReference type="ARBA" id="ARBA00023136"/>
    </source>
</evidence>
<accession>A0ABR4NNT1</accession>
<keyword evidence="7 11" id="KW-0175">Coiled coil</keyword>
<evidence type="ECO:0000256" key="3">
    <source>
        <dbReference type="ARBA" id="ARBA00015584"/>
    </source>
</evidence>
<evidence type="ECO:0000256" key="6">
    <source>
        <dbReference type="ARBA" id="ARBA00022989"/>
    </source>
</evidence>
<reference evidence="12 13" key="1">
    <citation type="submission" date="2024-05" db="EMBL/GenBank/DDBJ databases">
        <title>Long read based assembly of the Candida bracarensis genome reveals expanded adhesin content.</title>
        <authorList>
            <person name="Marcet-Houben M."/>
            <person name="Ksiezopolska E."/>
            <person name="Gabaldon T."/>
        </authorList>
    </citation>
    <scope>NUCLEOTIDE SEQUENCE [LARGE SCALE GENOMIC DNA]</scope>
    <source>
        <strain evidence="12 13">CBM6</strain>
    </source>
</reference>
<keyword evidence="8" id="KW-0472">Membrane</keyword>
<comment type="similarity">
    <text evidence="2 11">Belongs to the MPS2 family.</text>
</comment>
<evidence type="ECO:0000256" key="5">
    <source>
        <dbReference type="ARBA" id="ARBA00022692"/>
    </source>
</evidence>